<dbReference type="Proteomes" id="UP000827092">
    <property type="component" value="Unassembled WGS sequence"/>
</dbReference>
<keyword evidence="2" id="KW-1185">Reference proteome</keyword>
<evidence type="ECO:0000313" key="2">
    <source>
        <dbReference type="Proteomes" id="UP000827092"/>
    </source>
</evidence>
<gene>
    <name evidence="1" type="ORF">JTE90_014419</name>
</gene>
<dbReference type="EMBL" id="JAFNEN010001230">
    <property type="protein sequence ID" value="KAG8174385.1"/>
    <property type="molecule type" value="Genomic_DNA"/>
</dbReference>
<dbReference type="AlphaFoldDB" id="A0AAV6TR52"/>
<name>A0AAV6TR52_9ARAC</name>
<comment type="caution">
    <text evidence="1">The sequence shown here is derived from an EMBL/GenBank/DDBJ whole genome shotgun (WGS) entry which is preliminary data.</text>
</comment>
<proteinExistence type="predicted"/>
<evidence type="ECO:0000313" key="1">
    <source>
        <dbReference type="EMBL" id="KAG8174385.1"/>
    </source>
</evidence>
<accession>A0AAV6TR52</accession>
<reference evidence="1 2" key="1">
    <citation type="journal article" date="2022" name="Nat. Ecol. Evol.">
        <title>A masculinizing supergene underlies an exaggerated male reproductive morph in a spider.</title>
        <authorList>
            <person name="Hendrickx F."/>
            <person name="De Corte Z."/>
            <person name="Sonet G."/>
            <person name="Van Belleghem S.M."/>
            <person name="Kostlbacher S."/>
            <person name="Vangestel C."/>
        </authorList>
    </citation>
    <scope>NUCLEOTIDE SEQUENCE [LARGE SCALE GENOMIC DNA]</scope>
    <source>
        <strain evidence="1">W744_W776</strain>
    </source>
</reference>
<protein>
    <submittedName>
        <fullName evidence="1">Uncharacterized protein</fullName>
    </submittedName>
</protein>
<organism evidence="1 2">
    <name type="scientific">Oedothorax gibbosus</name>
    <dbReference type="NCBI Taxonomy" id="931172"/>
    <lineage>
        <taxon>Eukaryota</taxon>
        <taxon>Metazoa</taxon>
        <taxon>Ecdysozoa</taxon>
        <taxon>Arthropoda</taxon>
        <taxon>Chelicerata</taxon>
        <taxon>Arachnida</taxon>
        <taxon>Araneae</taxon>
        <taxon>Araneomorphae</taxon>
        <taxon>Entelegynae</taxon>
        <taxon>Araneoidea</taxon>
        <taxon>Linyphiidae</taxon>
        <taxon>Erigoninae</taxon>
        <taxon>Oedothorax</taxon>
    </lineage>
</organism>
<sequence length="90" mass="10478">MYSIRRRFVGNMSFERRFYNEYITNGQDAGLLEQESDAGIEGHQSRQKRQYLTYDSYPYGYPYGYGMGMQQMYGSGVYGGSGVYPYPSKR</sequence>